<keyword evidence="2" id="KW-1185">Reference proteome</keyword>
<gene>
    <name evidence="1" type="ORF">DPMN_071094</name>
</gene>
<reference evidence="1" key="1">
    <citation type="journal article" date="2019" name="bioRxiv">
        <title>The Genome of the Zebra Mussel, Dreissena polymorpha: A Resource for Invasive Species Research.</title>
        <authorList>
            <person name="McCartney M.A."/>
            <person name="Auch B."/>
            <person name="Kono T."/>
            <person name="Mallez S."/>
            <person name="Zhang Y."/>
            <person name="Obille A."/>
            <person name="Becker A."/>
            <person name="Abrahante J.E."/>
            <person name="Garbe J."/>
            <person name="Badalamenti J.P."/>
            <person name="Herman A."/>
            <person name="Mangelson H."/>
            <person name="Liachko I."/>
            <person name="Sullivan S."/>
            <person name="Sone E.D."/>
            <person name="Koren S."/>
            <person name="Silverstein K.A.T."/>
            <person name="Beckman K.B."/>
            <person name="Gohl D.M."/>
        </authorList>
    </citation>
    <scope>NUCLEOTIDE SEQUENCE</scope>
    <source>
        <strain evidence="1">Duluth1</strain>
        <tissue evidence="1">Whole animal</tissue>
    </source>
</reference>
<comment type="caution">
    <text evidence="1">The sequence shown here is derived from an EMBL/GenBank/DDBJ whole genome shotgun (WGS) entry which is preliminary data.</text>
</comment>
<sequence length="53" mass="5827">MEYERRRNRESPPVSFLWAVISGSAKGGTSTLSLLPSSCSFGRLDKKPLARVS</sequence>
<evidence type="ECO:0000313" key="2">
    <source>
        <dbReference type="Proteomes" id="UP000828390"/>
    </source>
</evidence>
<reference evidence="1" key="2">
    <citation type="submission" date="2020-11" db="EMBL/GenBank/DDBJ databases">
        <authorList>
            <person name="McCartney M.A."/>
            <person name="Auch B."/>
            <person name="Kono T."/>
            <person name="Mallez S."/>
            <person name="Becker A."/>
            <person name="Gohl D.M."/>
            <person name="Silverstein K.A.T."/>
            <person name="Koren S."/>
            <person name="Bechman K.B."/>
            <person name="Herman A."/>
            <person name="Abrahante J.E."/>
            <person name="Garbe J."/>
        </authorList>
    </citation>
    <scope>NUCLEOTIDE SEQUENCE</scope>
    <source>
        <strain evidence="1">Duluth1</strain>
        <tissue evidence="1">Whole animal</tissue>
    </source>
</reference>
<dbReference type="Proteomes" id="UP000828390">
    <property type="component" value="Unassembled WGS sequence"/>
</dbReference>
<proteinExistence type="predicted"/>
<dbReference type="EMBL" id="JAIWYP010000014">
    <property type="protein sequence ID" value="KAH3711425.1"/>
    <property type="molecule type" value="Genomic_DNA"/>
</dbReference>
<name>A0A9D4BVH5_DREPO</name>
<accession>A0A9D4BVH5</accession>
<organism evidence="1 2">
    <name type="scientific">Dreissena polymorpha</name>
    <name type="common">Zebra mussel</name>
    <name type="synonym">Mytilus polymorpha</name>
    <dbReference type="NCBI Taxonomy" id="45954"/>
    <lineage>
        <taxon>Eukaryota</taxon>
        <taxon>Metazoa</taxon>
        <taxon>Spiralia</taxon>
        <taxon>Lophotrochozoa</taxon>
        <taxon>Mollusca</taxon>
        <taxon>Bivalvia</taxon>
        <taxon>Autobranchia</taxon>
        <taxon>Heteroconchia</taxon>
        <taxon>Euheterodonta</taxon>
        <taxon>Imparidentia</taxon>
        <taxon>Neoheterodontei</taxon>
        <taxon>Myida</taxon>
        <taxon>Dreissenoidea</taxon>
        <taxon>Dreissenidae</taxon>
        <taxon>Dreissena</taxon>
    </lineage>
</organism>
<dbReference type="AlphaFoldDB" id="A0A9D4BVH5"/>
<protein>
    <submittedName>
        <fullName evidence="1">Uncharacterized protein</fullName>
    </submittedName>
</protein>
<evidence type="ECO:0000313" key="1">
    <source>
        <dbReference type="EMBL" id="KAH3711425.1"/>
    </source>
</evidence>